<comment type="subcellular location">
    <subcellularLocation>
        <location evidence="1">Membrane</location>
        <topology evidence="1">Multi-pass membrane protein</topology>
    </subcellularLocation>
</comment>
<evidence type="ECO:0000256" key="11">
    <source>
        <dbReference type="PROSITE-ProRule" id="PRU00023"/>
    </source>
</evidence>
<dbReference type="AlphaFoldDB" id="A0AAN9T926"/>
<feature type="transmembrane region" description="Helical" evidence="12">
    <location>
        <begin position="482"/>
        <end position="501"/>
    </location>
</feature>
<dbReference type="InterPro" id="IPR052076">
    <property type="entry name" value="TRP_cation_channel"/>
</dbReference>
<dbReference type="InterPro" id="IPR036770">
    <property type="entry name" value="Ankyrin_rpt-contain_sf"/>
</dbReference>
<dbReference type="InterPro" id="IPR005821">
    <property type="entry name" value="Ion_trans_dom"/>
</dbReference>
<evidence type="ECO:0000256" key="2">
    <source>
        <dbReference type="ARBA" id="ARBA00022448"/>
    </source>
</evidence>
<feature type="domain" description="Ion transport" evidence="13">
    <location>
        <begin position="457"/>
        <end position="689"/>
    </location>
</feature>
<keyword evidence="6 12" id="KW-1133">Transmembrane helix</keyword>
<keyword evidence="9 12" id="KW-0472">Membrane</keyword>
<feature type="transmembrane region" description="Helical" evidence="12">
    <location>
        <begin position="586"/>
        <end position="605"/>
    </location>
</feature>
<name>A0AAN9T926_9HEMI</name>
<gene>
    <name evidence="14" type="ORF">V9T40_011289</name>
</gene>
<dbReference type="Pfam" id="PF12796">
    <property type="entry name" value="Ank_2"/>
    <property type="match status" value="2"/>
</dbReference>
<keyword evidence="2" id="KW-0813">Transport</keyword>
<feature type="repeat" description="ANK" evidence="11">
    <location>
        <begin position="51"/>
        <end position="84"/>
    </location>
</feature>
<feature type="transmembrane region" description="Helical" evidence="12">
    <location>
        <begin position="650"/>
        <end position="670"/>
    </location>
</feature>
<organism evidence="14 15">
    <name type="scientific">Parthenolecanium corni</name>
    <dbReference type="NCBI Taxonomy" id="536013"/>
    <lineage>
        <taxon>Eukaryota</taxon>
        <taxon>Metazoa</taxon>
        <taxon>Ecdysozoa</taxon>
        <taxon>Arthropoda</taxon>
        <taxon>Hexapoda</taxon>
        <taxon>Insecta</taxon>
        <taxon>Pterygota</taxon>
        <taxon>Neoptera</taxon>
        <taxon>Paraneoptera</taxon>
        <taxon>Hemiptera</taxon>
        <taxon>Sternorrhyncha</taxon>
        <taxon>Coccoidea</taxon>
        <taxon>Coccidae</taxon>
        <taxon>Parthenolecanium</taxon>
    </lineage>
</organism>
<feature type="transmembrane region" description="Helical" evidence="12">
    <location>
        <begin position="451"/>
        <end position="470"/>
    </location>
</feature>
<dbReference type="Pfam" id="PF00520">
    <property type="entry name" value="Ion_trans"/>
    <property type="match status" value="1"/>
</dbReference>
<dbReference type="GO" id="GO:0034703">
    <property type="term" value="C:cation channel complex"/>
    <property type="evidence" value="ECO:0007669"/>
    <property type="project" value="UniProtKB-ARBA"/>
</dbReference>
<evidence type="ECO:0000256" key="6">
    <source>
        <dbReference type="ARBA" id="ARBA00022989"/>
    </source>
</evidence>
<dbReference type="PANTHER" id="PTHR47143">
    <property type="entry name" value="TRANSIENT RECEPTOR POTENTIAL CATION CHANNEL PROTEIN PAINLESS"/>
    <property type="match status" value="1"/>
</dbReference>
<feature type="transmembrane region" description="Helical" evidence="12">
    <location>
        <begin position="545"/>
        <end position="565"/>
    </location>
</feature>
<dbReference type="EMBL" id="JBBCAQ010000037">
    <property type="protein sequence ID" value="KAK7574098.1"/>
    <property type="molecule type" value="Genomic_DNA"/>
</dbReference>
<comment type="caution">
    <text evidence="14">The sequence shown here is derived from an EMBL/GenBank/DDBJ whole genome shotgun (WGS) entry which is preliminary data.</text>
</comment>
<evidence type="ECO:0000256" key="12">
    <source>
        <dbReference type="SAM" id="Phobius"/>
    </source>
</evidence>
<evidence type="ECO:0000256" key="8">
    <source>
        <dbReference type="ARBA" id="ARBA00023065"/>
    </source>
</evidence>
<keyword evidence="3" id="KW-0716">Sensory transduction</keyword>
<keyword evidence="10" id="KW-0407">Ion channel</keyword>
<keyword evidence="15" id="KW-1185">Reference proteome</keyword>
<evidence type="ECO:0000256" key="9">
    <source>
        <dbReference type="ARBA" id="ARBA00023136"/>
    </source>
</evidence>
<evidence type="ECO:0000256" key="5">
    <source>
        <dbReference type="ARBA" id="ARBA00022737"/>
    </source>
</evidence>
<keyword evidence="7 11" id="KW-0040">ANK repeat</keyword>
<evidence type="ECO:0000313" key="14">
    <source>
        <dbReference type="EMBL" id="KAK7574098.1"/>
    </source>
</evidence>
<evidence type="ECO:0000256" key="3">
    <source>
        <dbReference type="ARBA" id="ARBA00022606"/>
    </source>
</evidence>
<dbReference type="PANTHER" id="PTHR47143:SF4">
    <property type="entry name" value="TRANSIENT RECEPTOR POTENTIAL CATION CHANNEL PROTEIN PAINLESS"/>
    <property type="match status" value="1"/>
</dbReference>
<dbReference type="Proteomes" id="UP001367676">
    <property type="component" value="Unassembled WGS sequence"/>
</dbReference>
<accession>A0AAN9T926</accession>
<evidence type="ECO:0000256" key="1">
    <source>
        <dbReference type="ARBA" id="ARBA00004141"/>
    </source>
</evidence>
<sequence>MSETIEMKEGNAQTALLTALQNEDLDEFTRIFYHNFGNLHININHLYEDAENKTLLDIACSSPNKAAYVDFLLQFGADVNLFNNSHGMAPIHFALSNLDNETVKLLVSETDINIHQPDASDVRKTKRQVLKSGDEWFERLLPLLQDRTAYAGKQGIALPILEPESSIQASLFLLINQRDYEAFNSKVNEDNVNLTNNASRTYLQVACANGFIEFVELLLNLNVDPNQNTRQTDIFPIELAAFYGYHNIVQLLLETGIIKVKSQILLYITEGYYLMGRRKENIEREMSLRGIIGHNFRDMDHIKCLKLILDNVPDSQLNVNCTNENGDTPLHNAISSDNRDMILSLLERGAYIGATNNDGKVAIQLMMPSTLEYFLKGCFSTNTNFIADDVHEKSDRVVFNYNFLVREERNYNETKPLVALGEIPELRPFLRHPLLLVFLDFKWQFIMKKLFHVYVAFQVWFVSFLSIYLLTRHDNTGSPHNIIIWYIVLINNIAMLSKEIIQVITYSRANKYGYIKNPQNWMEIALIVIIYIILFYDTQSREIRSLFATAAIFLSYLELMLLHLSHPERNVHLIMLKTVTMNGAKFLMYHLILILAFAFSFHIYFREANPANQNSTIAFRDIPHAVFKTLLMSTGDYDLPNYNDSIYENYFGILNMIYTIFFIFLIPIVLMNLLNAIAVSDIGVIKKDAELVSTIALVHLIAHMEKIISDIVSLIDRYHVAKNGLLRKLLDYCVIHPTQTISNHREITCYLKESGMCRTLEGLKYPILSSTLYAIQEKLTAARSSEEKVDPVNII</sequence>
<evidence type="ECO:0000256" key="4">
    <source>
        <dbReference type="ARBA" id="ARBA00022692"/>
    </source>
</evidence>
<dbReference type="PROSITE" id="PS50088">
    <property type="entry name" value="ANK_REPEAT"/>
    <property type="match status" value="2"/>
</dbReference>
<keyword evidence="8" id="KW-0406">Ion transport</keyword>
<keyword evidence="4 12" id="KW-0812">Transmembrane</keyword>
<dbReference type="GO" id="GO:0005216">
    <property type="term" value="F:monoatomic ion channel activity"/>
    <property type="evidence" value="ECO:0007669"/>
    <property type="project" value="InterPro"/>
</dbReference>
<dbReference type="InterPro" id="IPR002110">
    <property type="entry name" value="Ankyrin_rpt"/>
</dbReference>
<dbReference type="SMART" id="SM00248">
    <property type="entry name" value="ANK"/>
    <property type="match status" value="5"/>
</dbReference>
<reference evidence="14 15" key="1">
    <citation type="submission" date="2024-03" db="EMBL/GenBank/DDBJ databases">
        <title>Adaptation during the transition from Ophiocordyceps entomopathogen to insect associate is accompanied by gene loss and intensified selection.</title>
        <authorList>
            <person name="Ward C.M."/>
            <person name="Onetto C.A."/>
            <person name="Borneman A.R."/>
        </authorList>
    </citation>
    <scope>NUCLEOTIDE SEQUENCE [LARGE SCALE GENOMIC DNA]</scope>
    <source>
        <strain evidence="14">AWRI1</strain>
        <tissue evidence="14">Single Adult Female</tissue>
    </source>
</reference>
<evidence type="ECO:0000256" key="7">
    <source>
        <dbReference type="ARBA" id="ARBA00023043"/>
    </source>
</evidence>
<dbReference type="SUPFAM" id="SSF48403">
    <property type="entry name" value="Ankyrin repeat"/>
    <property type="match status" value="1"/>
</dbReference>
<dbReference type="Gene3D" id="1.25.40.20">
    <property type="entry name" value="Ankyrin repeat-containing domain"/>
    <property type="match status" value="3"/>
</dbReference>
<feature type="repeat" description="ANK" evidence="11">
    <location>
        <begin position="325"/>
        <end position="357"/>
    </location>
</feature>
<dbReference type="Pfam" id="PF13857">
    <property type="entry name" value="Ank_5"/>
    <property type="match status" value="1"/>
</dbReference>
<protein>
    <recommendedName>
        <fullName evidence="13">Ion transport domain-containing protein</fullName>
    </recommendedName>
</protein>
<evidence type="ECO:0000259" key="13">
    <source>
        <dbReference type="Pfam" id="PF00520"/>
    </source>
</evidence>
<proteinExistence type="predicted"/>
<evidence type="ECO:0000256" key="10">
    <source>
        <dbReference type="ARBA" id="ARBA00023303"/>
    </source>
</evidence>
<evidence type="ECO:0000313" key="15">
    <source>
        <dbReference type="Proteomes" id="UP001367676"/>
    </source>
</evidence>
<keyword evidence="5" id="KW-0677">Repeat</keyword>
<dbReference type="PROSITE" id="PS50297">
    <property type="entry name" value="ANK_REP_REGION"/>
    <property type="match status" value="1"/>
</dbReference>
<feature type="transmembrane region" description="Helical" evidence="12">
    <location>
        <begin position="521"/>
        <end position="539"/>
    </location>
</feature>